<accession>A0ABR4BGK0</accession>
<dbReference type="EMBL" id="JBHFEH010000006">
    <property type="protein sequence ID" value="KAL2056952.1"/>
    <property type="molecule type" value="Genomic_DNA"/>
</dbReference>
<keyword evidence="2" id="KW-1185">Reference proteome</keyword>
<sequence length="166" mass="19076">MSSVPGTLYKLKKSNRTRPDYPYGLWLSDFYRRLLWRPLDAAQACSFEHRTAQTPPEECIPPPPLWSWASLAMPMYYEHAVQAIGLEGSRWPGMYPYRFEILSPKPSPLDPKIKTAQYLKDAREIQTSGWLMPVVKGSIAITKEEIHEVQQRSITNIRPRDTISAA</sequence>
<evidence type="ECO:0000313" key="1">
    <source>
        <dbReference type="EMBL" id="KAL2056952.1"/>
    </source>
</evidence>
<dbReference type="Proteomes" id="UP001590951">
    <property type="component" value="Unassembled WGS sequence"/>
</dbReference>
<name>A0ABR4BGK0_9LECA</name>
<organism evidence="1 2">
    <name type="scientific">Lepraria finkii</name>
    <dbReference type="NCBI Taxonomy" id="1340010"/>
    <lineage>
        <taxon>Eukaryota</taxon>
        <taxon>Fungi</taxon>
        <taxon>Dikarya</taxon>
        <taxon>Ascomycota</taxon>
        <taxon>Pezizomycotina</taxon>
        <taxon>Lecanoromycetes</taxon>
        <taxon>OSLEUM clade</taxon>
        <taxon>Lecanoromycetidae</taxon>
        <taxon>Lecanorales</taxon>
        <taxon>Lecanorineae</taxon>
        <taxon>Stereocaulaceae</taxon>
        <taxon>Lepraria</taxon>
    </lineage>
</organism>
<comment type="caution">
    <text evidence="1">The sequence shown here is derived from an EMBL/GenBank/DDBJ whole genome shotgun (WGS) entry which is preliminary data.</text>
</comment>
<evidence type="ECO:0000313" key="2">
    <source>
        <dbReference type="Proteomes" id="UP001590951"/>
    </source>
</evidence>
<proteinExistence type="predicted"/>
<protein>
    <submittedName>
        <fullName evidence="1">Uncharacterized protein</fullName>
    </submittedName>
</protein>
<reference evidence="1 2" key="1">
    <citation type="submission" date="2024-09" db="EMBL/GenBank/DDBJ databases">
        <title>Rethinking Asexuality: The Enigmatic Case of Functional Sexual Genes in Lepraria (Stereocaulaceae).</title>
        <authorList>
            <person name="Doellman M."/>
            <person name="Sun Y."/>
            <person name="Barcenas-Pena A."/>
            <person name="Lumbsch H.T."/>
            <person name="Grewe F."/>
        </authorList>
    </citation>
    <scope>NUCLEOTIDE SEQUENCE [LARGE SCALE GENOMIC DNA]</scope>
    <source>
        <strain evidence="1 2">Grewe 0041</strain>
    </source>
</reference>
<gene>
    <name evidence="1" type="ORF">ABVK25_002691</name>
</gene>